<comment type="caution">
    <text evidence="2">The sequence shown here is derived from an EMBL/GenBank/DDBJ whole genome shotgun (WGS) entry which is preliminary data.</text>
</comment>
<organism evidence="2 3">
    <name type="scientific">Caerostris extrusa</name>
    <name type="common">Bark spider</name>
    <name type="synonym">Caerostris bankana</name>
    <dbReference type="NCBI Taxonomy" id="172846"/>
    <lineage>
        <taxon>Eukaryota</taxon>
        <taxon>Metazoa</taxon>
        <taxon>Ecdysozoa</taxon>
        <taxon>Arthropoda</taxon>
        <taxon>Chelicerata</taxon>
        <taxon>Arachnida</taxon>
        <taxon>Araneae</taxon>
        <taxon>Araneomorphae</taxon>
        <taxon>Entelegynae</taxon>
        <taxon>Araneoidea</taxon>
        <taxon>Araneidae</taxon>
        <taxon>Caerostris</taxon>
    </lineage>
</organism>
<name>A0AAV4P4G5_CAEEX</name>
<sequence length="92" mass="10029">MRVASSHLASEEPFPGPSNYNLSHSGRSVLFHFSEAVDTFERRAALLITKIGFFPNGSASLSPPSPTFVPPIKDLAASKGRKNNGRDKEKKM</sequence>
<keyword evidence="3" id="KW-1185">Reference proteome</keyword>
<accession>A0AAV4P4G5</accession>
<feature type="region of interest" description="Disordered" evidence="1">
    <location>
        <begin position="57"/>
        <end position="92"/>
    </location>
</feature>
<protein>
    <submittedName>
        <fullName evidence="2">Uncharacterized protein</fullName>
    </submittedName>
</protein>
<gene>
    <name evidence="2" type="ORF">CEXT_309971</name>
</gene>
<evidence type="ECO:0000313" key="2">
    <source>
        <dbReference type="EMBL" id="GIX92095.1"/>
    </source>
</evidence>
<dbReference type="EMBL" id="BPLR01021657">
    <property type="protein sequence ID" value="GIX92095.1"/>
    <property type="molecule type" value="Genomic_DNA"/>
</dbReference>
<evidence type="ECO:0000313" key="3">
    <source>
        <dbReference type="Proteomes" id="UP001054945"/>
    </source>
</evidence>
<dbReference type="Proteomes" id="UP001054945">
    <property type="component" value="Unassembled WGS sequence"/>
</dbReference>
<dbReference type="AlphaFoldDB" id="A0AAV4P4G5"/>
<evidence type="ECO:0000256" key="1">
    <source>
        <dbReference type="SAM" id="MobiDB-lite"/>
    </source>
</evidence>
<proteinExistence type="predicted"/>
<reference evidence="2 3" key="1">
    <citation type="submission" date="2021-06" db="EMBL/GenBank/DDBJ databases">
        <title>Caerostris extrusa draft genome.</title>
        <authorList>
            <person name="Kono N."/>
            <person name="Arakawa K."/>
        </authorList>
    </citation>
    <scope>NUCLEOTIDE SEQUENCE [LARGE SCALE GENOMIC DNA]</scope>
</reference>